<dbReference type="Proteomes" id="UP000008560">
    <property type="component" value="Chromosome"/>
</dbReference>
<dbReference type="KEGG" id="bfg:BF638R_0914"/>
<gene>
    <name evidence="1" type="ordered locus">BF638R_0914</name>
</gene>
<accession>E1WLW9</accession>
<sequence>MVCIYNVYQKVNNKLEQPNKGKESYKRNRRMKDRVATHNTLHAALYTPDKHCTTGFKQLVKDDIIRLLQKEKPACCRDGNFR</sequence>
<dbReference type="AlphaFoldDB" id="E1WLW9"/>
<dbReference type="EMBL" id="FQ312004">
    <property type="protein sequence ID" value="CBW21483.1"/>
    <property type="molecule type" value="Genomic_DNA"/>
</dbReference>
<proteinExistence type="predicted"/>
<organism evidence="1 2">
    <name type="scientific">Bacteroides fragilis (strain 638R)</name>
    <dbReference type="NCBI Taxonomy" id="862962"/>
    <lineage>
        <taxon>Bacteria</taxon>
        <taxon>Pseudomonadati</taxon>
        <taxon>Bacteroidota</taxon>
        <taxon>Bacteroidia</taxon>
        <taxon>Bacteroidales</taxon>
        <taxon>Bacteroidaceae</taxon>
        <taxon>Bacteroides</taxon>
    </lineage>
</organism>
<reference evidence="1 2" key="1">
    <citation type="journal article" date="2010" name="Microbiology">
        <title>Twenty-eight divergent polysaccharide loci specifying within- and amongst-strain capsule diversity in three strains of Bacteroides fragilis.</title>
        <authorList>
            <person name="Patrick S."/>
            <person name="Blakely G.W."/>
            <person name="Houston S."/>
            <person name="Moore J."/>
            <person name="Abratt V.R."/>
            <person name="Bertalan M."/>
            <person name="Cerdeno-Tarraga A.M."/>
            <person name="Quail M.A."/>
            <person name="Corton N."/>
            <person name="Corton C."/>
            <person name="Bignell A."/>
            <person name="Barron A."/>
            <person name="Clark L."/>
            <person name="Bentley S.D."/>
            <person name="Parkhill J."/>
        </authorList>
    </citation>
    <scope>NUCLEOTIDE SEQUENCE [LARGE SCALE GENOMIC DNA]</scope>
    <source>
        <strain evidence="1 2">638R</strain>
    </source>
</reference>
<protein>
    <submittedName>
        <fullName evidence="1">Uncharacterized protein</fullName>
    </submittedName>
</protein>
<evidence type="ECO:0000313" key="1">
    <source>
        <dbReference type="EMBL" id="CBW21483.1"/>
    </source>
</evidence>
<name>E1WLW9_BACF6</name>
<evidence type="ECO:0000313" key="2">
    <source>
        <dbReference type="Proteomes" id="UP000008560"/>
    </source>
</evidence>
<dbReference type="HOGENOM" id="CLU_2551219_0_0_10"/>